<reference evidence="7 8" key="1">
    <citation type="submission" date="2017-02" db="EMBL/GenBank/DDBJ databases">
        <authorList>
            <person name="Peterson S.W."/>
        </authorList>
    </citation>
    <scope>NUCLEOTIDE SEQUENCE [LARGE SCALE GENOMIC DNA]</scope>
    <source>
        <strain evidence="7 8">B Ar 00.02</strain>
    </source>
</reference>
<feature type="region of interest" description="Disordered" evidence="5">
    <location>
        <begin position="1"/>
        <end position="29"/>
    </location>
</feature>
<evidence type="ECO:0000256" key="1">
    <source>
        <dbReference type="ARBA" id="ARBA00010466"/>
    </source>
</evidence>
<evidence type="ECO:0000256" key="2">
    <source>
        <dbReference type="ARBA" id="ARBA00023015"/>
    </source>
</evidence>
<dbReference type="InterPro" id="IPR037171">
    <property type="entry name" value="NagB/RpiA_transferase-like"/>
</dbReference>
<name>A0A1R4GV57_9MICC</name>
<dbReference type="EMBL" id="FUHW01000046">
    <property type="protein sequence ID" value="SJM71965.1"/>
    <property type="molecule type" value="Genomic_DNA"/>
</dbReference>
<dbReference type="InterPro" id="IPR009057">
    <property type="entry name" value="Homeodomain-like_sf"/>
</dbReference>
<organism evidence="7 8">
    <name type="scientific">Arthrobacter rhombi</name>
    <dbReference type="NCBI Taxonomy" id="71253"/>
    <lineage>
        <taxon>Bacteria</taxon>
        <taxon>Bacillati</taxon>
        <taxon>Actinomycetota</taxon>
        <taxon>Actinomycetes</taxon>
        <taxon>Micrococcales</taxon>
        <taxon>Micrococcaceae</taxon>
        <taxon>Arthrobacter</taxon>
    </lineage>
</organism>
<comment type="similarity">
    <text evidence="1">Belongs to the SorC transcriptional regulatory family.</text>
</comment>
<dbReference type="Gene3D" id="1.10.10.10">
    <property type="entry name" value="Winged helix-like DNA-binding domain superfamily/Winged helix DNA-binding domain"/>
    <property type="match status" value="1"/>
</dbReference>
<evidence type="ECO:0000313" key="7">
    <source>
        <dbReference type="EMBL" id="SJM71965.1"/>
    </source>
</evidence>
<evidence type="ECO:0000259" key="6">
    <source>
        <dbReference type="Pfam" id="PF04198"/>
    </source>
</evidence>
<keyword evidence="8" id="KW-1185">Reference proteome</keyword>
<proteinExistence type="inferred from homology"/>
<dbReference type="SUPFAM" id="SSF46689">
    <property type="entry name" value="Homeodomain-like"/>
    <property type="match status" value="1"/>
</dbReference>
<dbReference type="GO" id="GO:0030246">
    <property type="term" value="F:carbohydrate binding"/>
    <property type="evidence" value="ECO:0007669"/>
    <property type="project" value="InterPro"/>
</dbReference>
<evidence type="ECO:0000256" key="3">
    <source>
        <dbReference type="ARBA" id="ARBA00023125"/>
    </source>
</evidence>
<dbReference type="InterPro" id="IPR051054">
    <property type="entry name" value="SorC_transcr_regulators"/>
</dbReference>
<dbReference type="GO" id="GO:0003677">
    <property type="term" value="F:DNA binding"/>
    <property type="evidence" value="ECO:0007669"/>
    <property type="project" value="UniProtKB-KW"/>
</dbReference>
<keyword evidence="2" id="KW-0805">Transcription regulation</keyword>
<dbReference type="InterPro" id="IPR007324">
    <property type="entry name" value="Sugar-bd_dom_put"/>
</dbReference>
<feature type="domain" description="Sugar-binding" evidence="6">
    <location>
        <begin position="87"/>
        <end position="340"/>
    </location>
</feature>
<evidence type="ECO:0000313" key="8">
    <source>
        <dbReference type="Proteomes" id="UP000195913"/>
    </source>
</evidence>
<dbReference type="Pfam" id="PF04198">
    <property type="entry name" value="Sugar-bind"/>
    <property type="match status" value="1"/>
</dbReference>
<dbReference type="Gene3D" id="3.40.50.1360">
    <property type="match status" value="1"/>
</dbReference>
<evidence type="ECO:0000256" key="4">
    <source>
        <dbReference type="ARBA" id="ARBA00023163"/>
    </source>
</evidence>
<evidence type="ECO:0000256" key="5">
    <source>
        <dbReference type="SAM" id="MobiDB-lite"/>
    </source>
</evidence>
<sequence length="340" mass="36990">MARDPLAEQPGDGIGEPNVHGARHISGDRRERDALRAAQLYYVQELTMEAIARDLGVSRSTVSRLLSLAKRNGLVKIELNPPRGRATSLVKELETRYGVRGHVVPTDGSLSEAEVLERVAAHGAHVVQPLISSGMTVGLAWGSTLTALSRHLVHKPTHDTVFVQLNGAANPQTTGISYASEILFRFGAAFTARVEQFPVPAFFDRAETRAAMWQERSVRRVLDTRTEIRLAVFGLGSIDAAVPSQIYRGGYVSAREAAGLRDQGVVGDVATVFYRRDGSDDSIAMNDRSTGPPLEALRRIPQRLAIVAGRGKLEAVRGALEGRLMTDLVIDEGTAWRLLK</sequence>
<dbReference type="SUPFAM" id="SSF100950">
    <property type="entry name" value="NagB/RpiA/CoA transferase-like"/>
    <property type="match status" value="1"/>
</dbReference>
<dbReference type="PANTHER" id="PTHR34294">
    <property type="entry name" value="TRANSCRIPTIONAL REGULATOR-RELATED"/>
    <property type="match status" value="1"/>
</dbReference>
<dbReference type="AlphaFoldDB" id="A0A1R4GV57"/>
<protein>
    <submittedName>
        <fullName evidence="7">Transcriptional regulator</fullName>
    </submittedName>
</protein>
<keyword evidence="4" id="KW-0804">Transcription</keyword>
<dbReference type="Proteomes" id="UP000195913">
    <property type="component" value="Unassembled WGS sequence"/>
</dbReference>
<dbReference type="Pfam" id="PF13384">
    <property type="entry name" value="HTH_23"/>
    <property type="match status" value="1"/>
</dbReference>
<keyword evidence="3" id="KW-0238">DNA-binding</keyword>
<gene>
    <name evidence="7" type="ORF">FM101_14090</name>
</gene>
<dbReference type="InterPro" id="IPR036388">
    <property type="entry name" value="WH-like_DNA-bd_sf"/>
</dbReference>
<dbReference type="PANTHER" id="PTHR34294:SF1">
    <property type="entry name" value="TRANSCRIPTIONAL REGULATOR LSRR"/>
    <property type="match status" value="1"/>
</dbReference>
<accession>A0A1R4GV57</accession>
<dbReference type="RefSeq" id="WP_087000719.1">
    <property type="nucleotide sequence ID" value="NZ_FUHW01000046.1"/>
</dbReference>